<dbReference type="EnsemblPlants" id="LPERR11G11700.1">
    <property type="protein sequence ID" value="LPERR11G11700.1"/>
    <property type="gene ID" value="LPERR11G11700"/>
</dbReference>
<dbReference type="PANTHER" id="PTHR46043">
    <property type="entry name" value="ARM REPEAT SUPERFAMILY PROTEIN"/>
    <property type="match status" value="1"/>
</dbReference>
<reference evidence="2" key="3">
    <citation type="submission" date="2015-04" db="UniProtKB">
        <authorList>
            <consortium name="EnsemblPlants"/>
        </authorList>
    </citation>
    <scope>IDENTIFICATION</scope>
</reference>
<dbReference type="eggNOG" id="KOG0167">
    <property type="taxonomic scope" value="Eukaryota"/>
</dbReference>
<dbReference type="InterPro" id="IPR011989">
    <property type="entry name" value="ARM-like"/>
</dbReference>
<organism evidence="2 3">
    <name type="scientific">Leersia perrieri</name>
    <dbReference type="NCBI Taxonomy" id="77586"/>
    <lineage>
        <taxon>Eukaryota</taxon>
        <taxon>Viridiplantae</taxon>
        <taxon>Streptophyta</taxon>
        <taxon>Embryophyta</taxon>
        <taxon>Tracheophyta</taxon>
        <taxon>Spermatophyta</taxon>
        <taxon>Magnoliopsida</taxon>
        <taxon>Liliopsida</taxon>
        <taxon>Poales</taxon>
        <taxon>Poaceae</taxon>
        <taxon>BOP clade</taxon>
        <taxon>Oryzoideae</taxon>
        <taxon>Oryzeae</taxon>
        <taxon>Oryzinae</taxon>
        <taxon>Leersia</taxon>
    </lineage>
</organism>
<feature type="compositionally biased region" description="Low complexity" evidence="1">
    <location>
        <begin position="10"/>
        <end position="21"/>
    </location>
</feature>
<name>A0A0D9XSE9_9ORYZ</name>
<dbReference type="PANTHER" id="PTHR46043:SF13">
    <property type="entry name" value="ARM REPEAT SUPERFAMILY PROTEIN"/>
    <property type="match status" value="1"/>
</dbReference>
<sequence length="551" mass="55490">MPPPPPPSPESGEPAAATPAGDKSECLRLLAALPSAAASSPAFRRHWPSISASLSSLSSSLSHPAADDARLLSPLAAALSALVSVAAAPSSLGHLHTVSLVSSSAVELSHLAADAKLLVASSSPSPPEQEVIPRLRLGSAASRAAALDEIAAAVASLPPSSAAATASAVAAMLDSGEIPPASREKTVSFLAATSSLLPRDAAVAVVPHLCRALESSSSASAAENACVALAPLTSASRDAAAAVAARGGVGPLLATCATGTPAAQAAAAHVLRNIAAHADLVNAFLADGDGDDQVNAAAVPCLLSLVSLGTPRAQEMALACLTNLTAGDGNDDDRDRIKVEAFQAGALARVKEFLESCVAGDEPGLAPAFALLRNMSSFRYIAEIALSSSFVDHAVAAIGCSESAATRAEAAMALAELISVRTTTRGGVGVGEAVPRLVWMLEAKAVAEREAAARALAAIVGAGGVYRKVFKKEERGVVNVVRLLDPNNAGAGVDKRFPVAVLLAVSPSRRCRKQMIAAGACGFLQNLEVDGAKKLAGYLGRGKMLGVFPRS</sequence>
<feature type="region of interest" description="Disordered" evidence="1">
    <location>
        <begin position="1"/>
        <end position="22"/>
    </location>
</feature>
<dbReference type="STRING" id="77586.A0A0D9XSE9"/>
<dbReference type="Proteomes" id="UP000032180">
    <property type="component" value="Chromosome 11"/>
</dbReference>
<evidence type="ECO:0000313" key="3">
    <source>
        <dbReference type="Proteomes" id="UP000032180"/>
    </source>
</evidence>
<dbReference type="SUPFAM" id="SSF48371">
    <property type="entry name" value="ARM repeat"/>
    <property type="match status" value="1"/>
</dbReference>
<dbReference type="InterPro" id="IPR000225">
    <property type="entry name" value="Armadillo"/>
</dbReference>
<reference evidence="3" key="2">
    <citation type="submission" date="2013-12" db="EMBL/GenBank/DDBJ databases">
        <authorList>
            <person name="Yu Y."/>
            <person name="Lee S."/>
            <person name="de Baynast K."/>
            <person name="Wissotski M."/>
            <person name="Liu L."/>
            <person name="Talag J."/>
            <person name="Goicoechea J."/>
            <person name="Angelova A."/>
            <person name="Jetty R."/>
            <person name="Kudrna D."/>
            <person name="Golser W."/>
            <person name="Rivera L."/>
            <person name="Zhang J."/>
            <person name="Wing R."/>
        </authorList>
    </citation>
    <scope>NUCLEOTIDE SEQUENCE</scope>
</reference>
<dbReference type="Gramene" id="LPERR11G11700.1">
    <property type="protein sequence ID" value="LPERR11G11700.1"/>
    <property type="gene ID" value="LPERR11G11700"/>
</dbReference>
<evidence type="ECO:0000313" key="2">
    <source>
        <dbReference type="EnsemblPlants" id="LPERR11G11700.1"/>
    </source>
</evidence>
<keyword evidence="3" id="KW-1185">Reference proteome</keyword>
<accession>A0A0D9XSE9</accession>
<proteinExistence type="predicted"/>
<dbReference type="InterPro" id="IPR016024">
    <property type="entry name" value="ARM-type_fold"/>
</dbReference>
<dbReference type="SMART" id="SM00185">
    <property type="entry name" value="ARM"/>
    <property type="match status" value="4"/>
</dbReference>
<evidence type="ECO:0000256" key="1">
    <source>
        <dbReference type="SAM" id="MobiDB-lite"/>
    </source>
</evidence>
<protein>
    <recommendedName>
        <fullName evidence="4">Armadillo repeat-containing domain-containing protein</fullName>
    </recommendedName>
</protein>
<dbReference type="Gene3D" id="1.25.10.10">
    <property type="entry name" value="Leucine-rich Repeat Variant"/>
    <property type="match status" value="2"/>
</dbReference>
<evidence type="ECO:0008006" key="4">
    <source>
        <dbReference type="Google" id="ProtNLM"/>
    </source>
</evidence>
<dbReference type="AlphaFoldDB" id="A0A0D9XSE9"/>
<dbReference type="HOGENOM" id="CLU_024029_2_0_1"/>
<reference evidence="2 3" key="1">
    <citation type="submission" date="2012-08" db="EMBL/GenBank/DDBJ databases">
        <title>Oryza genome evolution.</title>
        <authorList>
            <person name="Wing R.A."/>
        </authorList>
    </citation>
    <scope>NUCLEOTIDE SEQUENCE</scope>
</reference>